<dbReference type="Gene3D" id="3.40.50.10890">
    <property type="match status" value="2"/>
</dbReference>
<feature type="domain" description="Beta-Casp" evidence="3">
    <location>
        <begin position="250"/>
        <end position="425"/>
    </location>
</feature>
<evidence type="ECO:0000259" key="3">
    <source>
        <dbReference type="SMART" id="SM01027"/>
    </source>
</evidence>
<dbReference type="GO" id="GO:0004521">
    <property type="term" value="F:RNA endonuclease activity"/>
    <property type="evidence" value="ECO:0007669"/>
    <property type="project" value="TreeGrafter"/>
</dbReference>
<reference evidence="4 5" key="1">
    <citation type="submission" date="2019-09" db="EMBL/GenBank/DDBJ databases">
        <title>Nitrincola iocasae sp. nov., a bacterium isolated from the sediment collected at a cold seep field in South China Sea.</title>
        <authorList>
            <person name="Zhang H."/>
            <person name="Wang H."/>
            <person name="Li C."/>
        </authorList>
    </citation>
    <scope>NUCLEOTIDE SEQUENCE [LARGE SCALE GENOMIC DNA]</scope>
    <source>
        <strain evidence="4 5">KXZD1103</strain>
    </source>
</reference>
<evidence type="ECO:0000259" key="2">
    <source>
        <dbReference type="SMART" id="SM00849"/>
    </source>
</evidence>
<organism evidence="4 5">
    <name type="scientific">Nitrincola iocasae</name>
    <dbReference type="NCBI Taxonomy" id="2614693"/>
    <lineage>
        <taxon>Bacteria</taxon>
        <taxon>Pseudomonadati</taxon>
        <taxon>Pseudomonadota</taxon>
        <taxon>Gammaproteobacteria</taxon>
        <taxon>Oceanospirillales</taxon>
        <taxon>Oceanospirillaceae</taxon>
        <taxon>Nitrincola</taxon>
    </lineage>
</organism>
<evidence type="ECO:0000313" key="5">
    <source>
        <dbReference type="Proteomes" id="UP000325606"/>
    </source>
</evidence>
<evidence type="ECO:0000256" key="1">
    <source>
        <dbReference type="ARBA" id="ARBA00022801"/>
    </source>
</evidence>
<evidence type="ECO:0000313" key="4">
    <source>
        <dbReference type="EMBL" id="QEW05883.1"/>
    </source>
</evidence>
<dbReference type="InterPro" id="IPR050698">
    <property type="entry name" value="MBL"/>
</dbReference>
<name>A0A5J6LBH6_9GAMM</name>
<dbReference type="EMBL" id="CP044222">
    <property type="protein sequence ID" value="QEW05883.1"/>
    <property type="molecule type" value="Genomic_DNA"/>
</dbReference>
<dbReference type="RefSeq" id="WP_151053922.1">
    <property type="nucleotide sequence ID" value="NZ_CP044222.1"/>
</dbReference>
<dbReference type="Pfam" id="PF07521">
    <property type="entry name" value="RMMBL"/>
    <property type="match status" value="1"/>
</dbReference>
<dbReference type="Pfam" id="PF10996">
    <property type="entry name" value="Beta-Casp"/>
    <property type="match status" value="1"/>
</dbReference>
<dbReference type="Pfam" id="PF00753">
    <property type="entry name" value="Lactamase_B"/>
    <property type="match status" value="1"/>
</dbReference>
<keyword evidence="5" id="KW-1185">Reference proteome</keyword>
<dbReference type="InterPro" id="IPR022712">
    <property type="entry name" value="Beta_Casp"/>
</dbReference>
<dbReference type="InterPro" id="IPR036866">
    <property type="entry name" value="RibonucZ/Hydroxyglut_hydro"/>
</dbReference>
<accession>A0A5J6LBH6</accession>
<dbReference type="SUPFAM" id="SSF56281">
    <property type="entry name" value="Metallo-hydrolase/oxidoreductase"/>
    <property type="match status" value="1"/>
</dbReference>
<dbReference type="InterPro" id="IPR001279">
    <property type="entry name" value="Metallo-B-lactamas"/>
</dbReference>
<dbReference type="GO" id="GO:0016787">
    <property type="term" value="F:hydrolase activity"/>
    <property type="evidence" value="ECO:0007669"/>
    <property type="project" value="UniProtKB-KW"/>
</dbReference>
<proteinExistence type="predicted"/>
<protein>
    <submittedName>
        <fullName evidence="4">MBL fold metallo-hydrolase</fullName>
    </submittedName>
</protein>
<dbReference type="Proteomes" id="UP000325606">
    <property type="component" value="Chromosome"/>
</dbReference>
<keyword evidence="1 4" id="KW-0378">Hydrolase</keyword>
<dbReference type="PANTHER" id="PTHR11203">
    <property type="entry name" value="CLEAVAGE AND POLYADENYLATION SPECIFICITY FACTOR FAMILY MEMBER"/>
    <property type="match status" value="1"/>
</dbReference>
<gene>
    <name evidence="4" type="ORF">F5I99_04925</name>
</gene>
<dbReference type="PANTHER" id="PTHR11203:SF37">
    <property type="entry name" value="INTEGRATOR COMPLEX SUBUNIT 11"/>
    <property type="match status" value="1"/>
</dbReference>
<feature type="domain" description="Metallo-beta-lactamase" evidence="2">
    <location>
        <begin position="13"/>
        <end position="221"/>
    </location>
</feature>
<dbReference type="CDD" id="cd16295">
    <property type="entry name" value="TTHA0252-CPSF-like_MBL-fold"/>
    <property type="match status" value="1"/>
</dbReference>
<dbReference type="SMART" id="SM01027">
    <property type="entry name" value="Beta-Casp"/>
    <property type="match status" value="1"/>
</dbReference>
<dbReference type="Gene3D" id="3.60.15.10">
    <property type="entry name" value="Ribonuclease Z/Hydroxyacylglutathione hydrolase-like"/>
    <property type="match status" value="2"/>
</dbReference>
<dbReference type="AlphaFoldDB" id="A0A5J6LBH6"/>
<dbReference type="InterPro" id="IPR011108">
    <property type="entry name" value="RMMBL"/>
</dbReference>
<dbReference type="KEGG" id="nik:F5I99_04925"/>
<dbReference type="SMART" id="SM00849">
    <property type="entry name" value="Lactamase_B"/>
    <property type="match status" value="1"/>
</dbReference>
<sequence length="535" mass="60288">MNIEFLGPLDRVTGSCTWMHDASNGWNFLVDCGIQQGEGNPDIWNNGTDWPFDPAELKFVLLTHAHMDHCGLIPLLYQKGFKGKIICTHETAEIAKIMLADAVKLGAPYGNEDINSITWFEPRGKSLIGGNLHAVDKDLFINFYRTSHIIGAVAIGIYWGPVGTGEQKSIIFSGDIGTSLENEENLPIIRHMMHPREFDYAVIESTYGGKIRPIEELSPNFRWQQLTDICNHIVTQKSTTLLPSFSLGRIQDLLFDLHWVLNNEQAKYSDIELILDSPTANKLTPIILEAIERTDFLGKNLKKVRPMWLGKQIFRWFELDDTDPFQVDRAIDIIRICLGETPKFPELAKKFGNSIAKNWKSRVKVIKSHQERNAIELNRPRIIVASAGSCDGGAVTNWIPKVVLDENNILGLVGYAAPNSIASEFNSLKNIENCERKRHRGKIYIEYTNTEIPYREILCNISTVTGYSAHADQTGLLGWLFWTFKGESKITAPIIFIQHGDDHERLALKKAITNTAGNRNITVKSPSLTNSKFTL</sequence>